<dbReference type="OrthoDB" id="6425040at2759"/>
<dbReference type="GO" id="GO:0003676">
    <property type="term" value="F:nucleic acid binding"/>
    <property type="evidence" value="ECO:0007669"/>
    <property type="project" value="InterPro"/>
</dbReference>
<reference evidence="1 2" key="1">
    <citation type="journal article" date="2019" name="Sci. Rep.">
        <title>Orb-weaving spider Araneus ventricosus genome elucidates the spidroin gene catalogue.</title>
        <authorList>
            <person name="Kono N."/>
            <person name="Nakamura H."/>
            <person name="Ohtoshi R."/>
            <person name="Moran D.A.P."/>
            <person name="Shinohara A."/>
            <person name="Yoshida Y."/>
            <person name="Fujiwara M."/>
            <person name="Mori M."/>
            <person name="Tomita M."/>
            <person name="Arakawa K."/>
        </authorList>
    </citation>
    <scope>NUCLEOTIDE SEQUENCE [LARGE SCALE GENOMIC DNA]</scope>
</reference>
<evidence type="ECO:0008006" key="3">
    <source>
        <dbReference type="Google" id="ProtNLM"/>
    </source>
</evidence>
<gene>
    <name evidence="1" type="ORF">AVEN_131085_1</name>
</gene>
<name>A0A4Y2D117_ARAVE</name>
<comment type="caution">
    <text evidence="1">The sequence shown here is derived from an EMBL/GenBank/DDBJ whole genome shotgun (WGS) entry which is preliminary data.</text>
</comment>
<dbReference type="Gene3D" id="3.30.420.10">
    <property type="entry name" value="Ribonuclease H-like superfamily/Ribonuclease H"/>
    <property type="match status" value="1"/>
</dbReference>
<proteinExistence type="predicted"/>
<sequence length="89" mass="10404">MLDRGEPQRLAFAVRFLNRMADDLSWPWKILWSDEAHFYLNGTVNTQNCRIWAKENPRMHNGIPYILQSCLSGVDSRQHSSSGHFSLRK</sequence>
<protein>
    <recommendedName>
        <fullName evidence="3">Transposable element Tc3 transposase</fullName>
    </recommendedName>
</protein>
<organism evidence="1 2">
    <name type="scientific">Araneus ventricosus</name>
    <name type="common">Orbweaver spider</name>
    <name type="synonym">Epeira ventricosa</name>
    <dbReference type="NCBI Taxonomy" id="182803"/>
    <lineage>
        <taxon>Eukaryota</taxon>
        <taxon>Metazoa</taxon>
        <taxon>Ecdysozoa</taxon>
        <taxon>Arthropoda</taxon>
        <taxon>Chelicerata</taxon>
        <taxon>Arachnida</taxon>
        <taxon>Araneae</taxon>
        <taxon>Araneomorphae</taxon>
        <taxon>Entelegynae</taxon>
        <taxon>Araneoidea</taxon>
        <taxon>Araneidae</taxon>
        <taxon>Araneus</taxon>
    </lineage>
</organism>
<dbReference type="EMBL" id="BGPR01000284">
    <property type="protein sequence ID" value="GBM10353.1"/>
    <property type="molecule type" value="Genomic_DNA"/>
</dbReference>
<dbReference type="Proteomes" id="UP000499080">
    <property type="component" value="Unassembled WGS sequence"/>
</dbReference>
<evidence type="ECO:0000313" key="1">
    <source>
        <dbReference type="EMBL" id="GBM10353.1"/>
    </source>
</evidence>
<keyword evidence="2" id="KW-1185">Reference proteome</keyword>
<accession>A0A4Y2D117</accession>
<evidence type="ECO:0000313" key="2">
    <source>
        <dbReference type="Proteomes" id="UP000499080"/>
    </source>
</evidence>
<dbReference type="InterPro" id="IPR036397">
    <property type="entry name" value="RNaseH_sf"/>
</dbReference>
<dbReference type="AlphaFoldDB" id="A0A4Y2D117"/>